<reference evidence="2 3" key="3">
    <citation type="journal article" date="2015" name="Genome Announc.">
        <title>Draft Genome Sequence of the Archiascomycetous Yeast Saitoella complicata.</title>
        <authorList>
            <person name="Yamauchi K."/>
            <person name="Kondo S."/>
            <person name="Hamamoto M."/>
            <person name="Takahashi Y."/>
            <person name="Ogura Y."/>
            <person name="Hayashi T."/>
            <person name="Nishida H."/>
        </authorList>
    </citation>
    <scope>NUCLEOTIDE SEQUENCE [LARGE SCALE GENOMIC DNA]</scope>
    <source>
        <strain evidence="2 3">NRRL Y-17804</strain>
    </source>
</reference>
<dbReference type="GO" id="GO:0005829">
    <property type="term" value="C:cytosol"/>
    <property type="evidence" value="ECO:0007669"/>
    <property type="project" value="TreeGrafter"/>
</dbReference>
<comment type="similarity">
    <text evidence="1">Belongs to the TTI2 family.</text>
</comment>
<dbReference type="PANTHER" id="PTHR32226">
    <property type="entry name" value="TELO2-INTERACTING PROTEIN 2"/>
    <property type="match status" value="1"/>
</dbReference>
<reference evidence="2 3" key="2">
    <citation type="journal article" date="2014" name="J. Gen. Appl. Microbiol.">
        <title>The early diverging ascomycetous budding yeast Saitoella complicata has three histone deacetylases belonging to the Clr6, Hos2, and Rpd3 lineages.</title>
        <authorList>
            <person name="Nishida H."/>
            <person name="Matsumoto T."/>
            <person name="Kondo S."/>
            <person name="Hamamoto M."/>
            <person name="Yoshikawa H."/>
        </authorList>
    </citation>
    <scope>NUCLEOTIDE SEQUENCE [LARGE SCALE GENOMIC DNA]</scope>
    <source>
        <strain evidence="2 3">NRRL Y-17804</strain>
    </source>
</reference>
<protein>
    <submittedName>
        <fullName evidence="2">Uncharacterized protein</fullName>
    </submittedName>
</protein>
<keyword evidence="3" id="KW-1185">Reference proteome</keyword>
<dbReference type="Pfam" id="PF10521">
    <property type="entry name" value="Tti2"/>
    <property type="match status" value="1"/>
</dbReference>
<gene>
    <name evidence="2" type="ORF">G7K_5749-t1</name>
</gene>
<evidence type="ECO:0000313" key="3">
    <source>
        <dbReference type="Proteomes" id="UP000033140"/>
    </source>
</evidence>
<dbReference type="InterPro" id="IPR016024">
    <property type="entry name" value="ARM-type_fold"/>
</dbReference>
<dbReference type="InterPro" id="IPR018870">
    <property type="entry name" value="Tti2"/>
</dbReference>
<sequence length="623" mass="69767">MKTGAEIAQTLYSDCQNDIKVGLVYGRDLAAPASVAGVGRYKYVDLLFTRQIPRPTHQHLPCPYGAQVPLPHRSYTLPHGIPSRSTLRNRGIEMASIYRKLSQYADHAVKERPEDVVQWPQHLGEEAKGAVDVEMLRTVRDDLRSGDDTESGLWKTVVIAWAAALLLELSQACDKEEVSGVRGEILEDCVTLLRPPAFFGKENWQTDDIATSLSLPFRARSIALLHLLSKSNLNTIPLYPAHTAIALATYTSTTDPWTSPSAHSIALSTLSSHPNLFETREVLIDGILLEFIKPLFTARKTRRTEAVYADSLSEDDRTPWLVDRPESLTILEWIVTRPISFNTHYHLIVPPILALLDVANPRHKLRGVRVLQEMLNRVPRDMVEKTGLGTVFWDALMLCLTYLPPMVPADVSLPLLREAFGGLRELAELRTFSVVNTEEKERKRAKVLDEVMRSGVLKGMVYAGDQVEVAEVLMTELGMLVEAMGIWSVKHLNNVIPTIRDILIHPFASTHQKSLLATLKTLQTVLQVGEPRIIGHHVDLLRGICVCWQNLADKKEGLEEVKRELRVISVKLRRVCGTVIEGDIAALVEADPVLEANAFQANKMVYFPLYHCILPSFPIRLLT</sequence>
<proteinExistence type="inferred from homology"/>
<dbReference type="STRING" id="698492.A0A0E9NPP9"/>
<accession>A0A0E9NPP9</accession>
<evidence type="ECO:0000256" key="1">
    <source>
        <dbReference type="ARBA" id="ARBA00034736"/>
    </source>
</evidence>
<dbReference type="SUPFAM" id="SSF48371">
    <property type="entry name" value="ARM repeat"/>
    <property type="match status" value="1"/>
</dbReference>
<dbReference type="Proteomes" id="UP000033140">
    <property type="component" value="Unassembled WGS sequence"/>
</dbReference>
<dbReference type="GO" id="GO:0110078">
    <property type="term" value="C:TTT Hsp90 cochaperone complex"/>
    <property type="evidence" value="ECO:0007669"/>
    <property type="project" value="InterPro"/>
</dbReference>
<dbReference type="EMBL" id="BACD03000050">
    <property type="protein sequence ID" value="GAO51656.1"/>
    <property type="molecule type" value="Genomic_DNA"/>
</dbReference>
<organism evidence="2 3">
    <name type="scientific">Saitoella complicata (strain BCRC 22490 / CBS 7301 / JCM 7358 / NBRC 10748 / NRRL Y-17804)</name>
    <dbReference type="NCBI Taxonomy" id="698492"/>
    <lineage>
        <taxon>Eukaryota</taxon>
        <taxon>Fungi</taxon>
        <taxon>Dikarya</taxon>
        <taxon>Ascomycota</taxon>
        <taxon>Taphrinomycotina</taxon>
        <taxon>Taphrinomycotina incertae sedis</taxon>
        <taxon>Saitoella</taxon>
    </lineage>
</organism>
<evidence type="ECO:0000313" key="2">
    <source>
        <dbReference type="EMBL" id="GAO51656.1"/>
    </source>
</evidence>
<dbReference type="PANTHER" id="PTHR32226:SF2">
    <property type="entry name" value="TELO2-INTERACTING PROTEIN 2"/>
    <property type="match status" value="1"/>
</dbReference>
<dbReference type="AlphaFoldDB" id="A0A0E9NPP9"/>
<reference evidence="2 3" key="1">
    <citation type="journal article" date="2011" name="J. Gen. Appl. Microbiol.">
        <title>Draft genome sequencing of the enigmatic yeast Saitoella complicata.</title>
        <authorList>
            <person name="Nishida H."/>
            <person name="Hamamoto M."/>
            <person name="Sugiyama J."/>
        </authorList>
    </citation>
    <scope>NUCLEOTIDE SEQUENCE [LARGE SCALE GENOMIC DNA]</scope>
    <source>
        <strain evidence="2 3">NRRL Y-17804</strain>
    </source>
</reference>
<name>A0A0E9NPP9_SAICN</name>
<dbReference type="GO" id="GO:0005634">
    <property type="term" value="C:nucleus"/>
    <property type="evidence" value="ECO:0007669"/>
    <property type="project" value="TreeGrafter"/>
</dbReference>
<comment type="caution">
    <text evidence="2">The sequence shown here is derived from an EMBL/GenBank/DDBJ whole genome shotgun (WGS) entry which is preliminary data.</text>
</comment>